<dbReference type="InterPro" id="IPR001245">
    <property type="entry name" value="Ser-Thr/Tyr_kinase_cat_dom"/>
</dbReference>
<reference evidence="6 7" key="1">
    <citation type="submission" date="2020-04" db="EMBL/GenBank/DDBJ databases">
        <title>Plant Genome Project.</title>
        <authorList>
            <person name="Zhang R.-G."/>
        </authorList>
    </citation>
    <scope>NUCLEOTIDE SEQUENCE [LARGE SCALE GENOMIC DNA]</scope>
    <source>
        <strain evidence="6">YNK0</strain>
        <tissue evidence="6">Leaf</tissue>
    </source>
</reference>
<dbReference type="InterPro" id="IPR002902">
    <property type="entry name" value="GNK2"/>
</dbReference>
<dbReference type="Gene3D" id="1.10.510.10">
    <property type="entry name" value="Transferase(Phosphotransferase) domain 1"/>
    <property type="match status" value="2"/>
</dbReference>
<dbReference type="PANTHER" id="PTHR32099">
    <property type="entry name" value="CYSTEINE-RICH REPEAT SECRETORY PROTEIN"/>
    <property type="match status" value="1"/>
</dbReference>
<evidence type="ECO:0000259" key="5">
    <source>
        <dbReference type="PROSITE" id="PS51473"/>
    </source>
</evidence>
<dbReference type="Gene3D" id="3.30.430.20">
    <property type="entry name" value="Gnk2 domain, C-X8-C-X2-C motif"/>
    <property type="match status" value="2"/>
</dbReference>
<protein>
    <recommendedName>
        <fullName evidence="5">Gnk2-homologous domain-containing protein</fullName>
    </recommendedName>
</protein>
<keyword evidence="1 4" id="KW-0732">Signal</keyword>
<feature type="signal peptide" evidence="4">
    <location>
        <begin position="1"/>
        <end position="23"/>
    </location>
</feature>
<evidence type="ECO:0000256" key="1">
    <source>
        <dbReference type="ARBA" id="ARBA00022729"/>
    </source>
</evidence>
<dbReference type="FunFam" id="3.30.430.20:FF:000003">
    <property type="entry name" value="Cysteine-rich RLK (RECEPTOR-like protein kinase) 10"/>
    <property type="match status" value="1"/>
</dbReference>
<organism evidence="6 7">
    <name type="scientific">Tetracentron sinense</name>
    <name type="common">Spur-leaf</name>
    <dbReference type="NCBI Taxonomy" id="13715"/>
    <lineage>
        <taxon>Eukaryota</taxon>
        <taxon>Viridiplantae</taxon>
        <taxon>Streptophyta</taxon>
        <taxon>Embryophyta</taxon>
        <taxon>Tracheophyta</taxon>
        <taxon>Spermatophyta</taxon>
        <taxon>Magnoliopsida</taxon>
        <taxon>Trochodendrales</taxon>
        <taxon>Trochodendraceae</taxon>
        <taxon>Tetracentron</taxon>
    </lineage>
</organism>
<dbReference type="PROSITE" id="PS51473">
    <property type="entry name" value="GNK2"/>
    <property type="match status" value="2"/>
</dbReference>
<evidence type="ECO:0000256" key="4">
    <source>
        <dbReference type="SAM" id="SignalP"/>
    </source>
</evidence>
<feature type="domain" description="Gnk2-homologous" evidence="5">
    <location>
        <begin position="23"/>
        <end position="127"/>
    </location>
</feature>
<dbReference type="Proteomes" id="UP000655225">
    <property type="component" value="Unassembled WGS sequence"/>
</dbReference>
<dbReference type="CDD" id="cd23509">
    <property type="entry name" value="Gnk2-like"/>
    <property type="match status" value="2"/>
</dbReference>
<keyword evidence="3" id="KW-0812">Transmembrane</keyword>
<feature type="domain" description="Gnk2-homologous" evidence="5">
    <location>
        <begin position="133"/>
        <end position="239"/>
    </location>
</feature>
<dbReference type="Pfam" id="PF07714">
    <property type="entry name" value="PK_Tyr_Ser-Thr"/>
    <property type="match status" value="2"/>
</dbReference>
<dbReference type="EMBL" id="JABCRI010000007">
    <property type="protein sequence ID" value="KAF8403625.1"/>
    <property type="molecule type" value="Genomic_DNA"/>
</dbReference>
<feature type="transmembrane region" description="Helical" evidence="3">
    <location>
        <begin position="271"/>
        <end position="292"/>
    </location>
</feature>
<keyword evidence="3" id="KW-1133">Transmembrane helix</keyword>
<gene>
    <name evidence="6" type="ORF">HHK36_011729</name>
</gene>
<dbReference type="GO" id="GO:0004672">
    <property type="term" value="F:protein kinase activity"/>
    <property type="evidence" value="ECO:0007669"/>
    <property type="project" value="InterPro"/>
</dbReference>
<dbReference type="InterPro" id="IPR011009">
    <property type="entry name" value="Kinase-like_dom_sf"/>
</dbReference>
<dbReference type="OrthoDB" id="1731016at2759"/>
<dbReference type="AlphaFoldDB" id="A0A834ZAZ7"/>
<keyword evidence="2" id="KW-0677">Repeat</keyword>
<evidence type="ECO:0000256" key="2">
    <source>
        <dbReference type="ARBA" id="ARBA00022737"/>
    </source>
</evidence>
<proteinExistence type="predicted"/>
<dbReference type="OMA" id="VFVECFD"/>
<keyword evidence="7" id="KW-1185">Reference proteome</keyword>
<name>A0A834ZAZ7_TETSI</name>
<dbReference type="SUPFAM" id="SSF56112">
    <property type="entry name" value="Protein kinase-like (PK-like)"/>
    <property type="match status" value="2"/>
</dbReference>
<evidence type="ECO:0000313" key="6">
    <source>
        <dbReference type="EMBL" id="KAF8403625.1"/>
    </source>
</evidence>
<feature type="chain" id="PRO_5032296746" description="Gnk2-homologous domain-containing protein" evidence="4">
    <location>
        <begin position="24"/>
        <end position="504"/>
    </location>
</feature>
<dbReference type="PANTHER" id="PTHR32099:SF31">
    <property type="entry name" value="PROTEIN KINASE DOMAIN-CONTAINING PROTEIN"/>
    <property type="match status" value="1"/>
</dbReference>
<keyword evidence="3" id="KW-0472">Membrane</keyword>
<accession>A0A834ZAZ7</accession>
<evidence type="ECO:0000256" key="3">
    <source>
        <dbReference type="SAM" id="Phobius"/>
    </source>
</evidence>
<dbReference type="Pfam" id="PF01657">
    <property type="entry name" value="Stress-antifung"/>
    <property type="match status" value="2"/>
</dbReference>
<comment type="caution">
    <text evidence="6">The sequence shown here is derived from an EMBL/GenBank/DDBJ whole genome shotgun (WGS) entry which is preliminary data.</text>
</comment>
<dbReference type="InterPro" id="IPR038408">
    <property type="entry name" value="GNK2_sf"/>
</dbReference>
<sequence>MPSTMRSFELLFLFSALLTHSTAQPTYLKHHCSLSNSSKAFETNLNLLLSSLTSKVITMDGEFYSNKVGKNPDRVEGQFLCRGDVTPEVCQNCVKKASERVSQGCPNQTGAVTWFDECMLHYSNIRFLGIIEMLPDFIMYNMLNNSQPDEPDIHGIHLITGLILKAQGLPLMYATEESQVTESETIYGLVQCTRDLSSADCGTCLGQLMTPNFRDWCEGKRGCRLLAPSCIMRYEYYLFYKPTLQPMVPEPAPQTEPSTPGTTKANKKRTAIIATVAAILAAILLGSCIYYLRARKKMQQGQLSWKRFQARGSTEPEPHRVSSPQSLLPNLPTSAYESSGYMAPEYAMEGVFSVKSDVFSFGVLLLEIIAGKRNNGFYLTEQGQSLLIYKLEWASCAFGLGLRHDLNLDHGVASGYMALEYAMEGVFSVKSDVFSFGVLLLEIITGKRNNGFYLTEQGQSLLIYEKFDIEPFVEKFILASLEHKYRDWKSKLRWENVTLGATPE</sequence>
<evidence type="ECO:0000313" key="7">
    <source>
        <dbReference type="Proteomes" id="UP000655225"/>
    </source>
</evidence>